<keyword evidence="1" id="KW-0175">Coiled coil</keyword>
<protein>
    <submittedName>
        <fullName evidence="2">Uncharacterized protein</fullName>
    </submittedName>
</protein>
<evidence type="ECO:0000313" key="2">
    <source>
        <dbReference type="EMBL" id="SVA37936.1"/>
    </source>
</evidence>
<proteinExistence type="predicted"/>
<feature type="coiled-coil region" evidence="1">
    <location>
        <begin position="71"/>
        <end position="98"/>
    </location>
</feature>
<evidence type="ECO:0000256" key="1">
    <source>
        <dbReference type="SAM" id="Coils"/>
    </source>
</evidence>
<gene>
    <name evidence="2" type="ORF">METZ01_LOCUS90790</name>
</gene>
<dbReference type="EMBL" id="UINC01008428">
    <property type="protein sequence ID" value="SVA37936.1"/>
    <property type="molecule type" value="Genomic_DNA"/>
</dbReference>
<organism evidence="2">
    <name type="scientific">marine metagenome</name>
    <dbReference type="NCBI Taxonomy" id="408172"/>
    <lineage>
        <taxon>unclassified sequences</taxon>
        <taxon>metagenomes</taxon>
        <taxon>ecological metagenomes</taxon>
    </lineage>
</organism>
<name>A0A381VC45_9ZZZZ</name>
<reference evidence="2" key="1">
    <citation type="submission" date="2018-05" db="EMBL/GenBank/DDBJ databases">
        <authorList>
            <person name="Lanie J.A."/>
            <person name="Ng W.-L."/>
            <person name="Kazmierczak K.M."/>
            <person name="Andrzejewski T.M."/>
            <person name="Davidsen T.M."/>
            <person name="Wayne K.J."/>
            <person name="Tettelin H."/>
            <person name="Glass J.I."/>
            <person name="Rusch D."/>
            <person name="Podicherti R."/>
            <person name="Tsui H.-C.T."/>
            <person name="Winkler M.E."/>
        </authorList>
    </citation>
    <scope>NUCLEOTIDE SEQUENCE</scope>
</reference>
<accession>A0A381VC45</accession>
<sequence>MRGACLVLRFQLARATICLMVNPTYTDWRQSCPPTRSSRHSPFRAVIVVVGATLTLSAFSACDSGYLEQTAVELQRENRDLRADIEKLQFRVYQLEREVGLDGSAELTPEELERRRQECVEERGEDNMICMSLP</sequence>
<dbReference type="AlphaFoldDB" id="A0A381VC45"/>